<dbReference type="SUPFAM" id="SSF53720">
    <property type="entry name" value="ALDH-like"/>
    <property type="match status" value="1"/>
</dbReference>
<comment type="caution">
    <text evidence="4">The sequence shown here is derived from an EMBL/GenBank/DDBJ whole genome shotgun (WGS) entry which is preliminary data.</text>
</comment>
<dbReference type="EMBL" id="LAZR01058694">
    <property type="protein sequence ID" value="KKK69341.1"/>
    <property type="molecule type" value="Genomic_DNA"/>
</dbReference>
<dbReference type="AlphaFoldDB" id="A0A0F9AAT5"/>
<keyword evidence="2" id="KW-0520">NAD</keyword>
<dbReference type="InterPro" id="IPR015590">
    <property type="entry name" value="Aldehyde_DH_dom"/>
</dbReference>
<reference evidence="4" key="1">
    <citation type="journal article" date="2015" name="Nature">
        <title>Complex archaea that bridge the gap between prokaryotes and eukaryotes.</title>
        <authorList>
            <person name="Spang A."/>
            <person name="Saw J.H."/>
            <person name="Jorgensen S.L."/>
            <person name="Zaremba-Niedzwiedzka K."/>
            <person name="Martijn J."/>
            <person name="Lind A.E."/>
            <person name="van Eijk R."/>
            <person name="Schleper C."/>
            <person name="Guy L."/>
            <person name="Ettema T.J."/>
        </authorList>
    </citation>
    <scope>NUCLEOTIDE SEQUENCE</scope>
</reference>
<evidence type="ECO:0000313" key="4">
    <source>
        <dbReference type="EMBL" id="KKK69341.1"/>
    </source>
</evidence>
<sequence length="77" mass="8455">MKRFDHFINGQWTAPATGNYLDSENPATGKPWSQIAQGTEADVNEAVAAAQKAFDGEWGAMTATRRGELIWRMGDVL</sequence>
<dbReference type="InterPro" id="IPR016162">
    <property type="entry name" value="Ald_DH_N"/>
</dbReference>
<name>A0A0F9AAT5_9ZZZZ</name>
<gene>
    <name evidence="4" type="ORF">LCGC14_2935020</name>
</gene>
<accession>A0A0F9AAT5</accession>
<comment type="similarity">
    <text evidence="1">Belongs to the aldehyde dehydrogenase family.</text>
</comment>
<dbReference type="Pfam" id="PF00171">
    <property type="entry name" value="Aldedh"/>
    <property type="match status" value="1"/>
</dbReference>
<proteinExistence type="inferred from homology"/>
<dbReference type="PANTHER" id="PTHR43720">
    <property type="entry name" value="2-AMINOMUCONIC SEMIALDEHYDE DEHYDROGENASE"/>
    <property type="match status" value="1"/>
</dbReference>
<organism evidence="4">
    <name type="scientific">marine sediment metagenome</name>
    <dbReference type="NCBI Taxonomy" id="412755"/>
    <lineage>
        <taxon>unclassified sequences</taxon>
        <taxon>metagenomes</taxon>
        <taxon>ecological metagenomes</taxon>
    </lineage>
</organism>
<feature type="domain" description="Aldehyde dehydrogenase" evidence="3">
    <location>
        <begin position="12"/>
        <end position="77"/>
    </location>
</feature>
<dbReference type="GO" id="GO:0016620">
    <property type="term" value="F:oxidoreductase activity, acting on the aldehyde or oxo group of donors, NAD or NADP as acceptor"/>
    <property type="evidence" value="ECO:0007669"/>
    <property type="project" value="TreeGrafter"/>
</dbReference>
<evidence type="ECO:0000256" key="1">
    <source>
        <dbReference type="ARBA" id="ARBA00009986"/>
    </source>
</evidence>
<dbReference type="InterPro" id="IPR016161">
    <property type="entry name" value="Ald_DH/histidinol_DH"/>
</dbReference>
<protein>
    <recommendedName>
        <fullName evidence="3">Aldehyde dehydrogenase domain-containing protein</fullName>
    </recommendedName>
</protein>
<evidence type="ECO:0000256" key="2">
    <source>
        <dbReference type="ARBA" id="ARBA00023027"/>
    </source>
</evidence>
<dbReference type="Gene3D" id="3.40.605.10">
    <property type="entry name" value="Aldehyde Dehydrogenase, Chain A, domain 1"/>
    <property type="match status" value="1"/>
</dbReference>
<evidence type="ECO:0000259" key="3">
    <source>
        <dbReference type="Pfam" id="PF00171"/>
    </source>
</evidence>
<feature type="non-terminal residue" evidence="4">
    <location>
        <position position="77"/>
    </location>
</feature>
<dbReference type="PANTHER" id="PTHR43720:SF2">
    <property type="entry name" value="2-AMINOMUCONIC SEMIALDEHYDE DEHYDROGENASE"/>
    <property type="match status" value="1"/>
</dbReference>